<evidence type="ECO:0000313" key="4">
    <source>
        <dbReference type="EMBL" id="GAA3717450.1"/>
    </source>
</evidence>
<evidence type="ECO:0000256" key="2">
    <source>
        <dbReference type="ARBA" id="ARBA00022801"/>
    </source>
</evidence>
<comment type="similarity">
    <text evidence="1">Belongs to the peptidase S13 family.</text>
</comment>
<keyword evidence="5" id="KW-1185">Reference proteome</keyword>
<dbReference type="PROSITE" id="PS51318">
    <property type="entry name" value="TAT"/>
    <property type="match status" value="1"/>
</dbReference>
<dbReference type="SUPFAM" id="SSF56601">
    <property type="entry name" value="beta-lactamase/transpeptidase-like"/>
    <property type="match status" value="1"/>
</dbReference>
<accession>A0ABP7ED28</accession>
<dbReference type="PANTHER" id="PTHR30023:SF0">
    <property type="entry name" value="PENICILLIN-SENSITIVE CARBOXYPEPTIDASE A"/>
    <property type="match status" value="1"/>
</dbReference>
<sequence>MSHITAPGEPGRPYSAHLSRRSVLGLLGAVPLATAAVSVVARPARGAVRAAVRGPDAVLAAKIEQIMARPEFQGAQWGAEFFAPDSGKPIYELNAGELFVAGSSSKVFVGGTAMLALGADRRFATRVYRTGPVRGGVLKGDLVLVAGGDLLLSGRLRRGGGLLLPEPDHTYSATPGAGPIGGDPLQELRRLAAQIAKSGVKRVEGRVLVDTSLFAEGSEKLANNVTATISPIMVNDNVVDVTVKPGRRGRARLCQDRHQHGRPQRCRNGAQGPGRIRRTAG</sequence>
<organism evidence="4 5">
    <name type="scientific">Nonomuraea antimicrobica</name>
    <dbReference type="NCBI Taxonomy" id="561173"/>
    <lineage>
        <taxon>Bacteria</taxon>
        <taxon>Bacillati</taxon>
        <taxon>Actinomycetota</taxon>
        <taxon>Actinomycetes</taxon>
        <taxon>Streptosporangiales</taxon>
        <taxon>Streptosporangiaceae</taxon>
        <taxon>Nonomuraea</taxon>
    </lineage>
</organism>
<evidence type="ECO:0008006" key="6">
    <source>
        <dbReference type="Google" id="ProtNLM"/>
    </source>
</evidence>
<dbReference type="InterPro" id="IPR012338">
    <property type="entry name" value="Beta-lactam/transpept-like"/>
</dbReference>
<dbReference type="InterPro" id="IPR000667">
    <property type="entry name" value="Peptidase_S13"/>
</dbReference>
<dbReference type="Pfam" id="PF02113">
    <property type="entry name" value="Peptidase_S13"/>
    <property type="match status" value="1"/>
</dbReference>
<dbReference type="PANTHER" id="PTHR30023">
    <property type="entry name" value="D-ALANYL-D-ALANINE CARBOXYPEPTIDASE"/>
    <property type="match status" value="1"/>
</dbReference>
<reference evidence="5" key="1">
    <citation type="journal article" date="2019" name="Int. J. Syst. Evol. Microbiol.">
        <title>The Global Catalogue of Microorganisms (GCM) 10K type strain sequencing project: providing services to taxonomists for standard genome sequencing and annotation.</title>
        <authorList>
            <consortium name="The Broad Institute Genomics Platform"/>
            <consortium name="The Broad Institute Genome Sequencing Center for Infectious Disease"/>
            <person name="Wu L."/>
            <person name="Ma J."/>
        </authorList>
    </citation>
    <scope>NUCLEOTIDE SEQUENCE [LARGE SCALE GENOMIC DNA]</scope>
    <source>
        <strain evidence="5">JCM 16904</strain>
    </source>
</reference>
<evidence type="ECO:0000256" key="1">
    <source>
        <dbReference type="ARBA" id="ARBA00006096"/>
    </source>
</evidence>
<dbReference type="EMBL" id="BAAAZP010000237">
    <property type="protein sequence ID" value="GAA3717450.1"/>
    <property type="molecule type" value="Genomic_DNA"/>
</dbReference>
<protein>
    <recommendedName>
        <fullName evidence="6">D-alanyl-D-alanine carboxypeptidase / D-alanyl-D-alanine-endopeptidase (Penicillin-binding protein 4)</fullName>
    </recommendedName>
</protein>
<dbReference type="InterPro" id="IPR006311">
    <property type="entry name" value="TAT_signal"/>
</dbReference>
<proteinExistence type="inferred from homology"/>
<name>A0ABP7ED28_9ACTN</name>
<dbReference type="RefSeq" id="WP_344896218.1">
    <property type="nucleotide sequence ID" value="NZ_BAAAZP010000237.1"/>
</dbReference>
<comment type="caution">
    <text evidence="4">The sequence shown here is derived from an EMBL/GenBank/DDBJ whole genome shotgun (WGS) entry which is preliminary data.</text>
</comment>
<dbReference type="Gene3D" id="3.40.710.10">
    <property type="entry name" value="DD-peptidase/beta-lactamase superfamily"/>
    <property type="match status" value="1"/>
</dbReference>
<keyword evidence="2" id="KW-0378">Hydrolase</keyword>
<gene>
    <name evidence="4" type="ORF">GCM10022224_098910</name>
</gene>
<feature type="region of interest" description="Disordered" evidence="3">
    <location>
        <begin position="255"/>
        <end position="281"/>
    </location>
</feature>
<dbReference type="Proteomes" id="UP001500902">
    <property type="component" value="Unassembled WGS sequence"/>
</dbReference>
<evidence type="ECO:0000313" key="5">
    <source>
        <dbReference type="Proteomes" id="UP001500902"/>
    </source>
</evidence>
<evidence type="ECO:0000256" key="3">
    <source>
        <dbReference type="SAM" id="MobiDB-lite"/>
    </source>
</evidence>
<dbReference type="Gene3D" id="3.50.80.20">
    <property type="entry name" value="D-Ala-D-Ala carboxypeptidase C, peptidase S13"/>
    <property type="match status" value="1"/>
</dbReference>